<keyword evidence="4" id="KW-1185">Reference proteome</keyword>
<sequence length="709" mass="80513">MPSLARTIFDSEADHPTPVGVEFRSCEDTPGHRSTRSGAVLGSVMDQRKAVLEELDARYRVEANPSFILKAYEKVATEEDINTLLENSEHYRCGRWTKLVGITAGNNEFYQAYKDIIEGILKTSKPRLDTVEGGRRRVFVTAPTRPPHSDPFAARQWSSPDITITGDSPFLIHTDREPAFASYDRALFMVEGKVLNTERSLISEDDQIGQIGVHCRQILNHQPNRLFSRGLIVTPTQFRFFHFDRSGVQYTPFIDVHEEAALFVRAVLGLSSTDPKVAGFDPNIYWEGRDAKRIGYTLRLRTPRRTSLLVESSKEAAAMRDAASNSWRSLHRSNGEREFLEAAKNVVGVGRMVSYQEYDKLRTFRGGAVDDIENFPDRIQVHIILEEYGPSFDNFTSKRELLCAFVDAINGHLHSYKLGILHRDVSVHNILLGQAGSPMGWRGVLIDLDMAIWHNDPDRQKTSVDFRAGTRMFQSVMVLLGFRMDNSPPHDHLDDLESFFYVFTYILFAYVKPKERRNSLPRLLLKWDQSEPERAEEAKCHFMALRLHEVTDTIDSWWGNIVVDLFTKFKQYIRNRSDDKRDAWYSASTPDAEAIKKLRDEFEDHYKHITKLFQDAITNLDKVEADEAASKAAIAEEEASSALPPSPSPQNNRPSRLLIPPVRSHNSNSSDNGKRKLEEGDGGEIEPPSPLMKRLKDLDGRGVSSKPGC</sequence>
<dbReference type="Pfam" id="PF17667">
    <property type="entry name" value="Pkinase_fungal"/>
    <property type="match status" value="2"/>
</dbReference>
<dbReference type="GO" id="GO:0004672">
    <property type="term" value="F:protein kinase activity"/>
    <property type="evidence" value="ECO:0007669"/>
    <property type="project" value="InterPro"/>
</dbReference>
<feature type="domain" description="Fungal-type protein kinase" evidence="2">
    <location>
        <begin position="375"/>
        <end position="506"/>
    </location>
</feature>
<dbReference type="AlphaFoldDB" id="A8N8M5"/>
<dbReference type="Proteomes" id="UP000001861">
    <property type="component" value="Unassembled WGS sequence"/>
</dbReference>
<dbReference type="Gene3D" id="1.10.510.10">
    <property type="entry name" value="Transferase(Phosphotransferase) domain 1"/>
    <property type="match status" value="1"/>
</dbReference>
<feature type="domain" description="Fungal-type protein kinase" evidence="2">
    <location>
        <begin position="205"/>
        <end position="357"/>
    </location>
</feature>
<evidence type="ECO:0000256" key="1">
    <source>
        <dbReference type="SAM" id="MobiDB-lite"/>
    </source>
</evidence>
<dbReference type="OrthoDB" id="5584477at2759"/>
<protein>
    <submittedName>
        <fullName evidence="3">Other/FunK1 protein kinase</fullName>
    </submittedName>
</protein>
<keyword evidence="3" id="KW-0808">Transferase</keyword>
<dbReference type="RefSeq" id="XP_001831181.2">
    <property type="nucleotide sequence ID" value="XM_001831129.2"/>
</dbReference>
<organism evidence="3 4">
    <name type="scientific">Coprinopsis cinerea (strain Okayama-7 / 130 / ATCC MYA-4618 / FGSC 9003)</name>
    <name type="common">Inky cap fungus</name>
    <name type="synonym">Hormographiella aspergillata</name>
    <dbReference type="NCBI Taxonomy" id="240176"/>
    <lineage>
        <taxon>Eukaryota</taxon>
        <taxon>Fungi</taxon>
        <taxon>Dikarya</taxon>
        <taxon>Basidiomycota</taxon>
        <taxon>Agaricomycotina</taxon>
        <taxon>Agaricomycetes</taxon>
        <taxon>Agaricomycetidae</taxon>
        <taxon>Agaricales</taxon>
        <taxon>Agaricineae</taxon>
        <taxon>Psathyrellaceae</taxon>
        <taxon>Coprinopsis</taxon>
    </lineage>
</organism>
<evidence type="ECO:0000313" key="3">
    <source>
        <dbReference type="EMBL" id="EAU90644.2"/>
    </source>
</evidence>
<proteinExistence type="predicted"/>
<dbReference type="VEuPathDB" id="FungiDB:CC1G_15850"/>
<accession>A8N8M5</accession>
<feature type="region of interest" description="Disordered" evidence="1">
    <location>
        <begin position="631"/>
        <end position="709"/>
    </location>
</feature>
<dbReference type="InterPro" id="IPR011009">
    <property type="entry name" value="Kinase-like_dom_sf"/>
</dbReference>
<dbReference type="PANTHER" id="PTHR38248">
    <property type="entry name" value="FUNK1 6"/>
    <property type="match status" value="1"/>
</dbReference>
<evidence type="ECO:0000313" key="4">
    <source>
        <dbReference type="Proteomes" id="UP000001861"/>
    </source>
</evidence>
<dbReference type="GeneID" id="6007642"/>
<comment type="caution">
    <text evidence="3">The sequence shown here is derived from an EMBL/GenBank/DDBJ whole genome shotgun (WGS) entry which is preliminary data.</text>
</comment>
<evidence type="ECO:0000259" key="2">
    <source>
        <dbReference type="Pfam" id="PF17667"/>
    </source>
</evidence>
<dbReference type="PROSITE" id="PS00109">
    <property type="entry name" value="PROTEIN_KINASE_TYR"/>
    <property type="match status" value="1"/>
</dbReference>
<dbReference type="EMBL" id="AACS02000007">
    <property type="protein sequence ID" value="EAU90644.2"/>
    <property type="molecule type" value="Genomic_DNA"/>
</dbReference>
<keyword evidence="3" id="KW-0418">Kinase</keyword>
<dbReference type="InterPro" id="IPR040976">
    <property type="entry name" value="Pkinase_fungal"/>
</dbReference>
<dbReference type="KEGG" id="cci:CC1G_15850"/>
<dbReference type="OMA" id="NSPSICI"/>
<dbReference type="SUPFAM" id="SSF56112">
    <property type="entry name" value="Protein kinase-like (PK-like)"/>
    <property type="match status" value="1"/>
</dbReference>
<name>A8N8M5_COPC7</name>
<dbReference type="HOGENOM" id="CLU_005513_6_0_1"/>
<dbReference type="eggNOG" id="ENOG502S5WB">
    <property type="taxonomic scope" value="Eukaryota"/>
</dbReference>
<gene>
    <name evidence="3" type="ORF">CC1G_15850</name>
</gene>
<dbReference type="InParanoid" id="A8N8M5"/>
<reference evidence="3 4" key="1">
    <citation type="journal article" date="2010" name="Proc. Natl. Acad. Sci. U.S.A.">
        <title>Insights into evolution of multicellular fungi from the assembled chromosomes of the mushroom Coprinopsis cinerea (Coprinus cinereus).</title>
        <authorList>
            <person name="Stajich J.E."/>
            <person name="Wilke S.K."/>
            <person name="Ahren D."/>
            <person name="Au C.H."/>
            <person name="Birren B.W."/>
            <person name="Borodovsky M."/>
            <person name="Burns C."/>
            <person name="Canback B."/>
            <person name="Casselton L.A."/>
            <person name="Cheng C.K."/>
            <person name="Deng J."/>
            <person name="Dietrich F.S."/>
            <person name="Fargo D.C."/>
            <person name="Farman M.L."/>
            <person name="Gathman A.C."/>
            <person name="Goldberg J."/>
            <person name="Guigo R."/>
            <person name="Hoegger P.J."/>
            <person name="Hooker J.B."/>
            <person name="Huggins A."/>
            <person name="James T.Y."/>
            <person name="Kamada T."/>
            <person name="Kilaru S."/>
            <person name="Kodira C."/>
            <person name="Kues U."/>
            <person name="Kupfer D."/>
            <person name="Kwan H.S."/>
            <person name="Lomsadze A."/>
            <person name="Li W."/>
            <person name="Lilly W.W."/>
            <person name="Ma L.J."/>
            <person name="Mackey A.J."/>
            <person name="Manning G."/>
            <person name="Martin F."/>
            <person name="Muraguchi H."/>
            <person name="Natvig D.O."/>
            <person name="Palmerini H."/>
            <person name="Ramesh M.A."/>
            <person name="Rehmeyer C.J."/>
            <person name="Roe B.A."/>
            <person name="Shenoy N."/>
            <person name="Stanke M."/>
            <person name="Ter-Hovhannisyan V."/>
            <person name="Tunlid A."/>
            <person name="Velagapudi R."/>
            <person name="Vision T.J."/>
            <person name="Zeng Q."/>
            <person name="Zolan M.E."/>
            <person name="Pukkila P.J."/>
        </authorList>
    </citation>
    <scope>NUCLEOTIDE SEQUENCE [LARGE SCALE GENOMIC DNA]</scope>
    <source>
        <strain evidence="4">Okayama-7 / 130 / ATCC MYA-4618 / FGSC 9003</strain>
    </source>
</reference>
<dbReference type="PANTHER" id="PTHR38248:SF2">
    <property type="entry name" value="FUNK1 11"/>
    <property type="match status" value="1"/>
</dbReference>
<dbReference type="InterPro" id="IPR008266">
    <property type="entry name" value="Tyr_kinase_AS"/>
</dbReference>